<dbReference type="EMBL" id="CP006905">
    <property type="protein sequence ID" value="AIY83384.1"/>
    <property type="molecule type" value="Genomic_DNA"/>
</dbReference>
<dbReference type="STRING" id="1561.NPD11_2767"/>
<gene>
    <name evidence="1" type="ORF">U729_208</name>
</gene>
<proteinExistence type="predicted"/>
<protein>
    <submittedName>
        <fullName evidence="1">Uncharacterized protein</fullName>
    </submittedName>
</protein>
<dbReference type="HOGENOM" id="CLU_1764865_0_0_9"/>
<dbReference type="eggNOG" id="ENOG5030GIK">
    <property type="taxonomic scope" value="Bacteria"/>
</dbReference>
<dbReference type="Proteomes" id="UP000030635">
    <property type="component" value="Chromosome"/>
</dbReference>
<reference evidence="1 2" key="1">
    <citation type="journal article" date="2015" name="Infect. Genet. Evol.">
        <title>Genomic sequences of six botulinum neurotoxin-producing strains representing three clostridial species illustrate the mobility and diversity of botulinum neurotoxin genes.</title>
        <authorList>
            <person name="Smith T.J."/>
            <person name="Hill K.K."/>
            <person name="Xie G."/>
            <person name="Foley B.T."/>
            <person name="Williamson C.H."/>
            <person name="Foster J.T."/>
            <person name="Johnson S.L."/>
            <person name="Chertkov O."/>
            <person name="Teshima H."/>
            <person name="Gibbons H.S."/>
            <person name="Johnsky L.A."/>
            <person name="Karavis M.A."/>
            <person name="Smith L.A."/>
        </authorList>
    </citation>
    <scope>NUCLEOTIDE SEQUENCE [LARGE SCALE GENOMIC DNA]</scope>
    <source>
        <strain evidence="1">Sullivan</strain>
    </source>
</reference>
<sequence>MKLELNIIELGKLLKQIGNEYRLEMMAKIKLSGGWMTLQGEAIVEKIPQEGGKGNIITIRLTNGEELGSLINITGNKTGKFAIDVSKGKYKEIRPGKLNIDTVKVNEDQCKLRIDDDIIFKIETPMNRIMDIIESL</sequence>
<evidence type="ECO:0000313" key="1">
    <source>
        <dbReference type="EMBL" id="AIY83384.1"/>
    </source>
</evidence>
<dbReference type="OrthoDB" id="1925583at2"/>
<dbReference type="AlphaFoldDB" id="A0A0A7FUS5"/>
<evidence type="ECO:0000313" key="2">
    <source>
        <dbReference type="Proteomes" id="UP000030635"/>
    </source>
</evidence>
<organism evidence="1 2">
    <name type="scientific">Clostridium baratii str. Sullivan</name>
    <dbReference type="NCBI Taxonomy" id="1415775"/>
    <lineage>
        <taxon>Bacteria</taxon>
        <taxon>Bacillati</taxon>
        <taxon>Bacillota</taxon>
        <taxon>Clostridia</taxon>
        <taxon>Eubacteriales</taxon>
        <taxon>Clostridiaceae</taxon>
        <taxon>Clostridium</taxon>
    </lineage>
</organism>
<accession>A0A0A7FUS5</accession>
<name>A0A0A7FUS5_9CLOT</name>
<dbReference type="RefSeq" id="WP_039310938.1">
    <property type="nucleotide sequence ID" value="NZ_CP006905.1"/>
</dbReference>
<dbReference type="KEGG" id="cbv:U729_208"/>
<keyword evidence="2" id="KW-1185">Reference proteome</keyword>